<protein>
    <submittedName>
        <fullName evidence="1">4210_t:CDS:1</fullName>
    </submittedName>
</protein>
<accession>A0A9N9AFY5</accession>
<keyword evidence="2" id="KW-1185">Reference proteome</keyword>
<evidence type="ECO:0000313" key="1">
    <source>
        <dbReference type="EMBL" id="CAG8526950.1"/>
    </source>
</evidence>
<feature type="non-terminal residue" evidence="1">
    <location>
        <position position="1"/>
    </location>
</feature>
<dbReference type="EMBL" id="CAJVPZ010003225">
    <property type="protein sequence ID" value="CAG8526950.1"/>
    <property type="molecule type" value="Genomic_DNA"/>
</dbReference>
<name>A0A9N9AFY5_9GLOM</name>
<proteinExistence type="predicted"/>
<reference evidence="1" key="1">
    <citation type="submission" date="2021-06" db="EMBL/GenBank/DDBJ databases">
        <authorList>
            <person name="Kallberg Y."/>
            <person name="Tangrot J."/>
            <person name="Rosling A."/>
        </authorList>
    </citation>
    <scope>NUCLEOTIDE SEQUENCE</scope>
    <source>
        <strain evidence="1">IN212</strain>
    </source>
</reference>
<sequence>TYLDLEKSNGSTKSFHLQQQSNPAFVEIQPPVSTSKLGIEKLIKVINKMLL</sequence>
<organism evidence="1 2">
    <name type="scientific">Racocetra fulgida</name>
    <dbReference type="NCBI Taxonomy" id="60492"/>
    <lineage>
        <taxon>Eukaryota</taxon>
        <taxon>Fungi</taxon>
        <taxon>Fungi incertae sedis</taxon>
        <taxon>Mucoromycota</taxon>
        <taxon>Glomeromycotina</taxon>
        <taxon>Glomeromycetes</taxon>
        <taxon>Diversisporales</taxon>
        <taxon>Gigasporaceae</taxon>
        <taxon>Racocetra</taxon>
    </lineage>
</organism>
<dbReference type="Proteomes" id="UP000789396">
    <property type="component" value="Unassembled WGS sequence"/>
</dbReference>
<dbReference type="AlphaFoldDB" id="A0A9N9AFY5"/>
<gene>
    <name evidence="1" type="ORF">RFULGI_LOCUS3614</name>
</gene>
<comment type="caution">
    <text evidence="1">The sequence shown here is derived from an EMBL/GenBank/DDBJ whole genome shotgun (WGS) entry which is preliminary data.</text>
</comment>
<evidence type="ECO:0000313" key="2">
    <source>
        <dbReference type="Proteomes" id="UP000789396"/>
    </source>
</evidence>